<keyword evidence="7" id="KW-0472">Membrane</keyword>
<accession>A0A0L0C193</accession>
<comment type="similarity">
    <text evidence="2 5">Belongs to the AB hydrolase superfamily. Lipase family.</text>
</comment>
<dbReference type="SUPFAM" id="SSF53474">
    <property type="entry name" value="alpha/beta-Hydrolases"/>
    <property type="match status" value="2"/>
</dbReference>
<feature type="region of interest" description="Disordered" evidence="6">
    <location>
        <begin position="711"/>
        <end position="734"/>
    </location>
</feature>
<keyword evidence="3" id="KW-0964">Secreted</keyword>
<organism evidence="9 10">
    <name type="scientific">Lucilia cuprina</name>
    <name type="common">Green bottle fly</name>
    <name type="synonym">Australian sheep blowfly</name>
    <dbReference type="NCBI Taxonomy" id="7375"/>
    <lineage>
        <taxon>Eukaryota</taxon>
        <taxon>Metazoa</taxon>
        <taxon>Ecdysozoa</taxon>
        <taxon>Arthropoda</taxon>
        <taxon>Hexapoda</taxon>
        <taxon>Insecta</taxon>
        <taxon>Pterygota</taxon>
        <taxon>Neoptera</taxon>
        <taxon>Endopterygota</taxon>
        <taxon>Diptera</taxon>
        <taxon>Brachycera</taxon>
        <taxon>Muscomorpha</taxon>
        <taxon>Oestroidea</taxon>
        <taxon>Calliphoridae</taxon>
        <taxon>Luciliinae</taxon>
        <taxon>Lucilia</taxon>
    </lineage>
</organism>
<evidence type="ECO:0000256" key="1">
    <source>
        <dbReference type="ARBA" id="ARBA00004613"/>
    </source>
</evidence>
<evidence type="ECO:0000256" key="4">
    <source>
        <dbReference type="ARBA" id="ARBA00022729"/>
    </source>
</evidence>
<evidence type="ECO:0000256" key="7">
    <source>
        <dbReference type="SAM" id="Phobius"/>
    </source>
</evidence>
<name>A0A0L0C193_LUCCU</name>
<dbReference type="Gene3D" id="3.40.50.1820">
    <property type="entry name" value="alpha/beta hydrolase"/>
    <property type="match status" value="2"/>
</dbReference>
<feature type="transmembrane region" description="Helical" evidence="7">
    <location>
        <begin position="569"/>
        <end position="588"/>
    </location>
</feature>
<evidence type="ECO:0000256" key="2">
    <source>
        <dbReference type="ARBA" id="ARBA00010701"/>
    </source>
</evidence>
<proteinExistence type="inferred from homology"/>
<feature type="transmembrane region" description="Helical" evidence="7">
    <location>
        <begin position="97"/>
        <end position="117"/>
    </location>
</feature>
<feature type="region of interest" description="Disordered" evidence="6">
    <location>
        <begin position="333"/>
        <end position="371"/>
    </location>
</feature>
<keyword evidence="10" id="KW-1185">Reference proteome</keyword>
<dbReference type="GO" id="GO:0016298">
    <property type="term" value="F:lipase activity"/>
    <property type="evidence" value="ECO:0007669"/>
    <property type="project" value="InterPro"/>
</dbReference>
<comment type="caution">
    <text evidence="9">The sequence shown here is derived from an EMBL/GenBank/DDBJ whole genome shotgun (WGS) entry which is preliminary data.</text>
</comment>
<sequence length="976" mass="106854">MVSVVAGRPVMKIVTSSSPKLGCCLHTEANLSKVIFSNNLAPFSTAIVSKLCSDISSTEGICSNSNEDNHCEGFNLPLTPPLTFMVTCCWLGTAKTAFTTLLAFSLISSVIILLTAVIGLRTMKPLRTICLLIGFCALATANSMSWHSSRNSIKNSMKPTDWLSPSELESLPSLNEISLQKLESMSLEEGADMLNKLFESSFFALATANSMRWHSSRNSIKNSMKPTDWLSPSELESLPSLSEITLQKLENHLTQVSEDFEPSFAPKPSEIPTYLTTPNNQKISFKLNELPKIAKEAKNFGDQEVTIFITGLPQKTEQIKKATRKLVQAYMQRYNGENPEPANVKYEDSSENRNPSSSEEDYSTSWKSKSNKPDGNLVVVDLGSSLPNFKAYATLDIEKTGEKIGDILVQLTDKADVPQEIIHVIGSNIAAHVAGAAARQYTRETGHQLRRVTGLDPSKIYAKESQSLTGLARGDAEFVDAIHTSAYGMGIATRCGDADFFPDGPTTGVSGSENVVEASMRAVRYFAESVVPGNERNFPAETATSLKEYKNQNISGTGIVLVFTTMKSWIIVCVVGVLLAASPAYGTLSMLNKLRPSQWLSSSQLEQTPAIDEITLQKLENHLSQISNILRPEFVPSPSNVPCYIVKPSGQKVATTLDKLASTCKQQPNFGNEEVTILVTGLPATTETVRKANRKLIDAYLQRYNTKRQQPQRFDYSGEKMARTSSEEDSSEWQKQEASSGNLVIIDLGSQLNSFKRFCLLDVEETGAMIASAIIEMTEKCDVADETVHLVAQGIAAHVAGAAGNEYTRQTGRQLRRITALDPSKVLAKNPHTLTGLSRGDAEFVDAIHTNTYGMGTVQRVGDVDFYPNGPSAAVPGAKSIVEATMRATRYFAESVRPGNERNFPAVAANSLKQYKNNDGFGKRVYMGIDVDYDVEGDYMLEVNAKSPFGKREPAQKQNNYHGVHKAWKNLLLPLA</sequence>
<dbReference type="AlphaFoldDB" id="A0A0L0C193"/>
<dbReference type="GO" id="GO:0005615">
    <property type="term" value="C:extracellular space"/>
    <property type="evidence" value="ECO:0007669"/>
    <property type="project" value="TreeGrafter"/>
</dbReference>
<feature type="transmembrane region" description="Helical" evidence="7">
    <location>
        <begin position="129"/>
        <end position="147"/>
    </location>
</feature>
<dbReference type="PANTHER" id="PTHR11610:SF149">
    <property type="entry name" value="FI01450P-RELATED"/>
    <property type="match status" value="1"/>
</dbReference>
<dbReference type="EMBL" id="JRES01001015">
    <property type="protein sequence ID" value="KNC26108.1"/>
    <property type="molecule type" value="Genomic_DNA"/>
</dbReference>
<dbReference type="Pfam" id="PF00151">
    <property type="entry name" value="Lipase"/>
    <property type="match status" value="2"/>
</dbReference>
<evidence type="ECO:0000256" key="5">
    <source>
        <dbReference type="RuleBase" id="RU004262"/>
    </source>
</evidence>
<keyword evidence="4" id="KW-0732">Signal</keyword>
<gene>
    <name evidence="9" type="ORF">FF38_11010</name>
</gene>
<feature type="compositionally biased region" description="Basic and acidic residues" evidence="6">
    <location>
        <begin position="716"/>
        <end position="726"/>
    </location>
</feature>
<evidence type="ECO:0000259" key="8">
    <source>
        <dbReference type="Pfam" id="PF00151"/>
    </source>
</evidence>
<dbReference type="PANTHER" id="PTHR11610">
    <property type="entry name" value="LIPASE"/>
    <property type="match status" value="1"/>
</dbReference>
<dbReference type="GO" id="GO:0017171">
    <property type="term" value="F:serine hydrolase activity"/>
    <property type="evidence" value="ECO:0007669"/>
    <property type="project" value="TreeGrafter"/>
</dbReference>
<dbReference type="GO" id="GO:0016042">
    <property type="term" value="P:lipid catabolic process"/>
    <property type="evidence" value="ECO:0007669"/>
    <property type="project" value="TreeGrafter"/>
</dbReference>
<protein>
    <recommendedName>
        <fullName evidence="8">Lipase domain-containing protein</fullName>
    </recommendedName>
</protein>
<evidence type="ECO:0000313" key="9">
    <source>
        <dbReference type="EMBL" id="KNC26108.1"/>
    </source>
</evidence>
<keyword evidence="7" id="KW-0812">Transmembrane</keyword>
<evidence type="ECO:0000256" key="6">
    <source>
        <dbReference type="SAM" id="MobiDB-lite"/>
    </source>
</evidence>
<keyword evidence="7" id="KW-1133">Transmembrane helix</keyword>
<dbReference type="OrthoDB" id="6770740at2759"/>
<dbReference type="InterPro" id="IPR029058">
    <property type="entry name" value="AB_hydrolase_fold"/>
</dbReference>
<feature type="domain" description="Lipase" evidence="8">
    <location>
        <begin position="676"/>
        <end position="949"/>
    </location>
</feature>
<dbReference type="InterPro" id="IPR013818">
    <property type="entry name" value="Lipase"/>
</dbReference>
<dbReference type="Proteomes" id="UP000037069">
    <property type="component" value="Unassembled WGS sequence"/>
</dbReference>
<dbReference type="InterPro" id="IPR000734">
    <property type="entry name" value="TAG_lipase"/>
</dbReference>
<feature type="domain" description="Lipase" evidence="8">
    <location>
        <begin position="307"/>
        <end position="552"/>
    </location>
</feature>
<evidence type="ECO:0000313" key="10">
    <source>
        <dbReference type="Proteomes" id="UP000037069"/>
    </source>
</evidence>
<evidence type="ECO:0000256" key="3">
    <source>
        <dbReference type="ARBA" id="ARBA00022525"/>
    </source>
</evidence>
<reference evidence="9 10" key="1">
    <citation type="journal article" date="2015" name="Nat. Commun.">
        <title>Lucilia cuprina genome unlocks parasitic fly biology to underpin future interventions.</title>
        <authorList>
            <person name="Anstead C.A."/>
            <person name="Korhonen P.K."/>
            <person name="Young N.D."/>
            <person name="Hall R.S."/>
            <person name="Jex A.R."/>
            <person name="Murali S.C."/>
            <person name="Hughes D.S."/>
            <person name="Lee S.F."/>
            <person name="Perry T."/>
            <person name="Stroehlein A.J."/>
            <person name="Ansell B.R."/>
            <person name="Breugelmans B."/>
            <person name="Hofmann A."/>
            <person name="Qu J."/>
            <person name="Dugan S."/>
            <person name="Lee S.L."/>
            <person name="Chao H."/>
            <person name="Dinh H."/>
            <person name="Han Y."/>
            <person name="Doddapaneni H.V."/>
            <person name="Worley K.C."/>
            <person name="Muzny D.M."/>
            <person name="Ioannidis P."/>
            <person name="Waterhouse R.M."/>
            <person name="Zdobnov E.M."/>
            <person name="James P.J."/>
            <person name="Bagnall N.H."/>
            <person name="Kotze A.C."/>
            <person name="Gibbs R.A."/>
            <person name="Richards S."/>
            <person name="Batterham P."/>
            <person name="Gasser R.B."/>
        </authorList>
    </citation>
    <scope>NUCLEOTIDE SEQUENCE [LARGE SCALE GENOMIC DNA]</scope>
    <source>
        <strain evidence="9 10">LS</strain>
        <tissue evidence="9">Full body</tissue>
    </source>
</reference>
<comment type="subcellular location">
    <subcellularLocation>
        <location evidence="1">Secreted</location>
    </subcellularLocation>
</comment>